<comment type="caution">
    <text evidence="1">The sequence shown here is derived from an EMBL/GenBank/DDBJ whole genome shotgun (WGS) entry which is preliminary data.</text>
</comment>
<name>A0A6L3V7K7_9BACI</name>
<dbReference type="InterPro" id="IPR027417">
    <property type="entry name" value="P-loop_NTPase"/>
</dbReference>
<dbReference type="Proteomes" id="UP000481030">
    <property type="component" value="Unassembled WGS sequence"/>
</dbReference>
<sequence>MAGKILNYFGGGNTARGFYSLFESNLQGLERLFILKGGPGTGKSSLMKAIGAEWAEKGYDIEYIHCSSDNNSIDGVIIPALKVGIVDGTAPHVIEPKTPGAIEEYVNLGEAWNREALTEQKDDITRINQQVSLSFETAYSRLAEALKIHDKWEKVYIENMDFTKADQLKRQLLKKFFGNMHLNKSSDIKHRFLGAATPLGAVDFVQNLTEGLSKRYFLKGRAGTGKSTLLRALAAEAEERGIDIEIYHCGFDPHSLDMLIFRELGLAIFDSTSPHEYFPDRAGDEIIDTYEITVTPGTDEIFAEQISEISGQYKAKMKEAITYLARAKAQREALEKIYIEAMDFTKVDQMRKNIRAEILQLTEKA</sequence>
<organism evidence="1 2">
    <name type="scientific">Cytobacillus depressus</name>
    <dbReference type="NCBI Taxonomy" id="1602942"/>
    <lineage>
        <taxon>Bacteria</taxon>
        <taxon>Bacillati</taxon>
        <taxon>Bacillota</taxon>
        <taxon>Bacilli</taxon>
        <taxon>Bacillales</taxon>
        <taxon>Bacillaceae</taxon>
        <taxon>Cytobacillus</taxon>
    </lineage>
</organism>
<reference evidence="1 2" key="1">
    <citation type="journal article" date="2016" name="Antonie Van Leeuwenhoek">
        <title>Bacillus depressus sp. nov., isolated from soil of a sunflower field.</title>
        <authorList>
            <person name="Wei X."/>
            <person name="Xin D."/>
            <person name="Xin Y."/>
            <person name="Zhang H."/>
            <person name="Wang T."/>
            <person name="Zhang J."/>
        </authorList>
    </citation>
    <scope>NUCLEOTIDE SEQUENCE [LARGE SCALE GENOMIC DNA]</scope>
    <source>
        <strain evidence="1 2">BZ1</strain>
    </source>
</reference>
<keyword evidence="2" id="KW-1185">Reference proteome</keyword>
<dbReference type="SUPFAM" id="SSF52540">
    <property type="entry name" value="P-loop containing nucleoside triphosphate hydrolases"/>
    <property type="match status" value="2"/>
</dbReference>
<protein>
    <recommendedName>
        <fullName evidence="3">ATPase</fullName>
    </recommendedName>
</protein>
<proteinExistence type="predicted"/>
<dbReference type="AlphaFoldDB" id="A0A6L3V7K7"/>
<evidence type="ECO:0008006" key="3">
    <source>
        <dbReference type="Google" id="ProtNLM"/>
    </source>
</evidence>
<dbReference type="OrthoDB" id="9781752at2"/>
<dbReference type="RefSeq" id="WP_151535884.1">
    <property type="nucleotide sequence ID" value="NZ_WBOS01000008.1"/>
</dbReference>
<gene>
    <name evidence="1" type="ORF">F7731_16420</name>
</gene>
<evidence type="ECO:0000313" key="2">
    <source>
        <dbReference type="Proteomes" id="UP000481030"/>
    </source>
</evidence>
<evidence type="ECO:0000313" key="1">
    <source>
        <dbReference type="EMBL" id="KAB2333123.1"/>
    </source>
</evidence>
<dbReference type="Gene3D" id="3.40.50.300">
    <property type="entry name" value="P-loop containing nucleotide triphosphate hydrolases"/>
    <property type="match status" value="2"/>
</dbReference>
<dbReference type="EMBL" id="WBOS01000008">
    <property type="protein sequence ID" value="KAB2333123.1"/>
    <property type="molecule type" value="Genomic_DNA"/>
</dbReference>
<accession>A0A6L3V7K7</accession>